<sequence>MRPRIVIAEDESITRMDLAEILTEAGYQVVGQAADGFDAIEICKRQKPDLVIMDVKMPVMDGLQATENIMEENLAGCVLMLTAYNDGEFVNRANDLGVMGYLVKPIEEKTLLPAVKIALRRNQEMHEYRNKVIEVEKKLEERKCIERAKGILMKKDGFSEEEAYAYLRNISMKKRCNMGKIADMIIRSTV</sequence>
<name>A0A939H8N9_9CLOT</name>
<keyword evidence="3" id="KW-0597">Phosphoprotein</keyword>
<evidence type="ECO:0000256" key="1">
    <source>
        <dbReference type="ARBA" id="ARBA00018672"/>
    </source>
</evidence>
<evidence type="ECO:0000313" key="6">
    <source>
        <dbReference type="EMBL" id="MBO1265161.1"/>
    </source>
</evidence>
<dbReference type="InterPro" id="IPR008327">
    <property type="entry name" value="Sig_transdc_resp-reg_antiterm"/>
</dbReference>
<dbReference type="InterPro" id="IPR011006">
    <property type="entry name" value="CheY-like_superfamily"/>
</dbReference>
<dbReference type="PROSITE" id="PS50921">
    <property type="entry name" value="ANTAR"/>
    <property type="match status" value="1"/>
</dbReference>
<dbReference type="SMART" id="SM01012">
    <property type="entry name" value="ANTAR"/>
    <property type="match status" value="1"/>
</dbReference>
<feature type="domain" description="Response regulatory" evidence="4">
    <location>
        <begin position="4"/>
        <end position="119"/>
    </location>
</feature>
<dbReference type="InterPro" id="IPR001789">
    <property type="entry name" value="Sig_transdc_resp-reg_receiver"/>
</dbReference>
<dbReference type="RefSeq" id="WP_207599682.1">
    <property type="nucleotide sequence ID" value="NZ_JAFNJU010000006.1"/>
</dbReference>
<dbReference type="GO" id="GO:0003723">
    <property type="term" value="F:RNA binding"/>
    <property type="evidence" value="ECO:0007669"/>
    <property type="project" value="InterPro"/>
</dbReference>
<gene>
    <name evidence="6" type="ORF">J3A84_08995</name>
</gene>
<evidence type="ECO:0000256" key="3">
    <source>
        <dbReference type="PROSITE-ProRule" id="PRU00169"/>
    </source>
</evidence>
<comment type="function">
    <text evidence="2">May play the central regulatory role in sporulation. It may be an element of the effector pathway responsible for the activation of sporulation genes in response to nutritional stress. Spo0A may act in concert with spo0H (a sigma factor) to control the expression of some genes that are critical to the sporulation process.</text>
</comment>
<organism evidence="6 7">
    <name type="scientific">Proteiniclasticum aestuarii</name>
    <dbReference type="NCBI Taxonomy" id="2817862"/>
    <lineage>
        <taxon>Bacteria</taxon>
        <taxon>Bacillati</taxon>
        <taxon>Bacillota</taxon>
        <taxon>Clostridia</taxon>
        <taxon>Eubacteriales</taxon>
        <taxon>Clostridiaceae</taxon>
        <taxon>Proteiniclasticum</taxon>
    </lineage>
</organism>
<dbReference type="Pfam" id="PF00072">
    <property type="entry name" value="Response_reg"/>
    <property type="match status" value="1"/>
</dbReference>
<protein>
    <recommendedName>
        <fullName evidence="1">Stage 0 sporulation protein A homolog</fullName>
    </recommendedName>
</protein>
<feature type="modified residue" description="4-aspartylphosphate" evidence="3">
    <location>
        <position position="54"/>
    </location>
</feature>
<dbReference type="PANTHER" id="PTHR43367">
    <property type="match status" value="1"/>
</dbReference>
<keyword evidence="7" id="KW-1185">Reference proteome</keyword>
<dbReference type="Gene3D" id="1.10.10.10">
    <property type="entry name" value="Winged helix-like DNA-binding domain superfamily/Winged helix DNA-binding domain"/>
    <property type="match status" value="1"/>
</dbReference>
<evidence type="ECO:0000256" key="2">
    <source>
        <dbReference type="ARBA" id="ARBA00024867"/>
    </source>
</evidence>
<dbReference type="PIRSF" id="PIRSF036382">
    <property type="entry name" value="RR_antiterm"/>
    <property type="match status" value="1"/>
</dbReference>
<dbReference type="AlphaFoldDB" id="A0A939H8N9"/>
<dbReference type="SMART" id="SM00448">
    <property type="entry name" value="REC"/>
    <property type="match status" value="1"/>
</dbReference>
<feature type="domain" description="ANTAR" evidence="5">
    <location>
        <begin position="125"/>
        <end position="186"/>
    </location>
</feature>
<dbReference type="GO" id="GO:0000160">
    <property type="term" value="P:phosphorelay signal transduction system"/>
    <property type="evidence" value="ECO:0007669"/>
    <property type="project" value="InterPro"/>
</dbReference>
<evidence type="ECO:0000313" key="7">
    <source>
        <dbReference type="Proteomes" id="UP000664218"/>
    </source>
</evidence>
<dbReference type="InterPro" id="IPR036388">
    <property type="entry name" value="WH-like_DNA-bd_sf"/>
</dbReference>
<dbReference type="PROSITE" id="PS50110">
    <property type="entry name" value="RESPONSE_REGULATORY"/>
    <property type="match status" value="1"/>
</dbReference>
<dbReference type="PANTHER" id="PTHR43367:SF1">
    <property type="entry name" value="TWO-COMPONENT RESPONSE REGULATOR-LIKE APRR6-RELATED"/>
    <property type="match status" value="1"/>
</dbReference>
<dbReference type="Gene3D" id="3.40.50.2300">
    <property type="match status" value="1"/>
</dbReference>
<dbReference type="InterPro" id="IPR005561">
    <property type="entry name" value="ANTAR"/>
</dbReference>
<dbReference type="SUPFAM" id="SSF52172">
    <property type="entry name" value="CheY-like"/>
    <property type="match status" value="1"/>
</dbReference>
<proteinExistence type="predicted"/>
<evidence type="ECO:0000259" key="4">
    <source>
        <dbReference type="PROSITE" id="PS50110"/>
    </source>
</evidence>
<evidence type="ECO:0000259" key="5">
    <source>
        <dbReference type="PROSITE" id="PS50921"/>
    </source>
</evidence>
<accession>A0A939H8N9</accession>
<dbReference type="EMBL" id="JAFNJU010000006">
    <property type="protein sequence ID" value="MBO1265161.1"/>
    <property type="molecule type" value="Genomic_DNA"/>
</dbReference>
<reference evidence="6" key="1">
    <citation type="submission" date="2021-03" db="EMBL/GenBank/DDBJ databases">
        <title>Proteiniclasticum marinus sp. nov., isolated from tidal flat sediment.</title>
        <authorList>
            <person name="Namirimu T."/>
            <person name="Yang J.-A."/>
            <person name="Yang S.-H."/>
            <person name="Kim Y.-J."/>
            <person name="Kwon K.K."/>
        </authorList>
    </citation>
    <scope>NUCLEOTIDE SEQUENCE</scope>
    <source>
        <strain evidence="6">SCR006</strain>
    </source>
</reference>
<dbReference type="Proteomes" id="UP000664218">
    <property type="component" value="Unassembled WGS sequence"/>
</dbReference>
<comment type="caution">
    <text evidence="6">The sequence shown here is derived from an EMBL/GenBank/DDBJ whole genome shotgun (WGS) entry which is preliminary data.</text>
</comment>
<dbReference type="Pfam" id="PF03861">
    <property type="entry name" value="ANTAR"/>
    <property type="match status" value="1"/>
</dbReference>